<feature type="binding site" evidence="8">
    <location>
        <begin position="175"/>
        <end position="180"/>
    </location>
    <ligand>
        <name>NAD(+)</name>
        <dbReference type="ChEBI" id="CHEBI:57540"/>
    </ligand>
</feature>
<evidence type="ECO:0000313" key="11">
    <source>
        <dbReference type="EMBL" id="PEG30797.1"/>
    </source>
</evidence>
<dbReference type="STRING" id="137838.GCA_001458595_02160"/>
<comment type="caution">
    <text evidence="8">Lacks conserved residue(s) required for the propagation of feature annotation.</text>
</comment>
<keyword evidence="3 8" id="KW-0418">Kinase</keyword>
<dbReference type="PANTHER" id="PTHR20275">
    <property type="entry name" value="NAD KINASE"/>
    <property type="match status" value="1"/>
</dbReference>
<reference evidence="12 14" key="2">
    <citation type="submission" date="2018-06" db="EMBL/GenBank/DDBJ databases">
        <authorList>
            <consortium name="IHU Genomes"/>
        </authorList>
    </citation>
    <scope>NUCLEOTIDE SEQUENCE [LARGE SCALE GENOMIC DNA]</scope>
    <source>
        <strain evidence="12 14">NEC25</strain>
    </source>
</reference>
<evidence type="ECO:0000313" key="13">
    <source>
        <dbReference type="Proteomes" id="UP000220840"/>
    </source>
</evidence>
<dbReference type="AlphaFoldDB" id="A0A2A7MH06"/>
<dbReference type="InterPro" id="IPR002504">
    <property type="entry name" value="NADK"/>
</dbReference>
<comment type="cofactor">
    <cofactor evidence="8">
        <name>a divalent metal cation</name>
        <dbReference type="ChEBI" id="CHEBI:60240"/>
    </cofactor>
</comment>
<dbReference type="Gene3D" id="2.60.200.30">
    <property type="entry name" value="Probable inorganic polyphosphate/atp-NAD kinase, domain 2"/>
    <property type="match status" value="1"/>
</dbReference>
<dbReference type="GO" id="GO:0005737">
    <property type="term" value="C:cytoplasm"/>
    <property type="evidence" value="ECO:0007669"/>
    <property type="project" value="UniProtKB-SubCell"/>
</dbReference>
<dbReference type="EC" id="2.7.1.23" evidence="8"/>
<evidence type="ECO:0000256" key="7">
    <source>
        <dbReference type="ARBA" id="ARBA00047925"/>
    </source>
</evidence>
<keyword evidence="1 8" id="KW-0808">Transferase</keyword>
<evidence type="ECO:0000313" key="9">
    <source>
        <dbReference type="EMBL" id="CAG9708552.1"/>
    </source>
</evidence>
<dbReference type="EMBL" id="CAKJVE010000004">
    <property type="protein sequence ID" value="CAG9708552.1"/>
    <property type="molecule type" value="Genomic_DNA"/>
</dbReference>
<dbReference type="Pfam" id="PF01513">
    <property type="entry name" value="NAD_kinase"/>
    <property type="match status" value="1"/>
</dbReference>
<evidence type="ECO:0000256" key="1">
    <source>
        <dbReference type="ARBA" id="ARBA00022679"/>
    </source>
</evidence>
<dbReference type="HAMAP" id="MF_00361">
    <property type="entry name" value="NAD_kinase"/>
    <property type="match status" value="1"/>
</dbReference>
<feature type="binding site" evidence="8">
    <location>
        <begin position="60"/>
        <end position="61"/>
    </location>
    <ligand>
        <name>NAD(+)</name>
        <dbReference type="ChEBI" id="CHEBI:57540"/>
    </ligand>
</feature>
<keyword evidence="13" id="KW-1185">Reference proteome</keyword>
<dbReference type="PANTHER" id="PTHR20275:SF0">
    <property type="entry name" value="NAD KINASE"/>
    <property type="match status" value="1"/>
</dbReference>
<dbReference type="GeneID" id="68877161"/>
<comment type="catalytic activity">
    <reaction evidence="7 8">
        <text>NAD(+) + ATP = ADP + NADP(+) + H(+)</text>
        <dbReference type="Rhea" id="RHEA:18629"/>
        <dbReference type="ChEBI" id="CHEBI:15378"/>
        <dbReference type="ChEBI" id="CHEBI:30616"/>
        <dbReference type="ChEBI" id="CHEBI:57540"/>
        <dbReference type="ChEBI" id="CHEBI:58349"/>
        <dbReference type="ChEBI" id="CHEBI:456216"/>
        <dbReference type="EC" id="2.7.1.23"/>
    </reaction>
</comment>
<keyword evidence="8" id="KW-0963">Cytoplasm</keyword>
<dbReference type="SUPFAM" id="SSF111331">
    <property type="entry name" value="NAD kinase/diacylglycerol kinase-like"/>
    <property type="match status" value="1"/>
</dbReference>
<evidence type="ECO:0000313" key="14">
    <source>
        <dbReference type="Proteomes" id="UP000431451"/>
    </source>
</evidence>
<dbReference type="GO" id="GO:0051287">
    <property type="term" value="F:NAD binding"/>
    <property type="evidence" value="ECO:0007669"/>
    <property type="project" value="UniProtKB-ARBA"/>
</dbReference>
<evidence type="ECO:0000256" key="2">
    <source>
        <dbReference type="ARBA" id="ARBA00022741"/>
    </source>
</evidence>
<organism evidence="11 13">
    <name type="scientific">Clostridium neonatale</name>
    <dbReference type="NCBI Taxonomy" id="137838"/>
    <lineage>
        <taxon>Bacteria</taxon>
        <taxon>Bacillati</taxon>
        <taxon>Bacillota</taxon>
        <taxon>Clostridia</taxon>
        <taxon>Eubacteriales</taxon>
        <taxon>Clostridiaceae</taxon>
        <taxon>Clostridium</taxon>
    </lineage>
</organism>
<keyword evidence="5 8" id="KW-0521">NADP</keyword>
<dbReference type="Proteomes" id="UP001189143">
    <property type="component" value="Unassembled WGS sequence"/>
</dbReference>
<evidence type="ECO:0000313" key="10">
    <source>
        <dbReference type="EMBL" id="CAI3587551.1"/>
    </source>
</evidence>
<dbReference type="GO" id="GO:0019674">
    <property type="term" value="P:NAD+ metabolic process"/>
    <property type="evidence" value="ECO:0007669"/>
    <property type="project" value="InterPro"/>
</dbReference>
<dbReference type="InterPro" id="IPR017437">
    <property type="entry name" value="ATP-NAD_kinase_PpnK-typ_C"/>
</dbReference>
<protein>
    <recommendedName>
        <fullName evidence="8">NAD kinase</fullName>
        <ecNumber evidence="8">2.7.1.23</ecNumber>
    </recommendedName>
    <alternativeName>
        <fullName evidence="8">ATP-dependent NAD kinase</fullName>
    </alternativeName>
</protein>
<feature type="binding site" evidence="8">
    <location>
        <position position="145"/>
    </location>
    <ligand>
        <name>NAD(+)</name>
        <dbReference type="ChEBI" id="CHEBI:57540"/>
    </ligand>
</feature>
<feature type="binding site" evidence="8">
    <location>
        <position position="162"/>
    </location>
    <ligand>
        <name>NAD(+)</name>
        <dbReference type="ChEBI" id="CHEBI:57540"/>
    </ligand>
</feature>
<accession>A0A2A7MH06</accession>
<comment type="similarity">
    <text evidence="8">Belongs to the NAD kinase family.</text>
</comment>
<reference evidence="11 13" key="1">
    <citation type="submission" date="2017-10" db="EMBL/GenBank/DDBJ databases">
        <title>Effective Description of Clostridium neonatale sp. nov. linked to necrotizing enterocolitis in neonates and a clarification of species assignable to the genus Clostridium (Prazmowski 1880) emend. Lawson and Rainey 2016.</title>
        <authorList>
            <person name="Bernard K."/>
            <person name="Burdz T."/>
            <person name="Wiebe D."/>
            <person name="Balcewich B."/>
            <person name="Alfa M."/>
            <person name="Bernier A.-M."/>
        </authorList>
    </citation>
    <scope>NUCLEOTIDE SEQUENCE [LARGE SCALE GENOMIC DNA]</scope>
    <source>
        <strain evidence="11 13">LCDC99A005</strain>
    </source>
</reference>
<feature type="binding site" evidence="8">
    <location>
        <begin position="134"/>
        <end position="135"/>
    </location>
    <ligand>
        <name>NAD(+)</name>
        <dbReference type="ChEBI" id="CHEBI:57540"/>
    </ligand>
</feature>
<evidence type="ECO:0000256" key="5">
    <source>
        <dbReference type="ARBA" id="ARBA00022857"/>
    </source>
</evidence>
<evidence type="ECO:0000256" key="3">
    <source>
        <dbReference type="ARBA" id="ARBA00022777"/>
    </source>
</evidence>
<feature type="binding site" evidence="8">
    <location>
        <position position="234"/>
    </location>
    <ligand>
        <name>NAD(+)</name>
        <dbReference type="ChEBI" id="CHEBI:57540"/>
    </ligand>
</feature>
<evidence type="ECO:0000256" key="8">
    <source>
        <dbReference type="HAMAP-Rule" id="MF_00361"/>
    </source>
</evidence>
<evidence type="ECO:0000313" key="12">
    <source>
        <dbReference type="EMBL" id="VCT84213.1"/>
    </source>
</evidence>
<dbReference type="Proteomes" id="UP000220840">
    <property type="component" value="Unassembled WGS sequence"/>
</dbReference>
<name>A0A2A7MH06_9CLOT</name>
<evidence type="ECO:0000256" key="4">
    <source>
        <dbReference type="ARBA" id="ARBA00022840"/>
    </source>
</evidence>
<reference evidence="9" key="3">
    <citation type="submission" date="2021-10" db="EMBL/GenBank/DDBJ databases">
        <authorList>
            <person name="Mesa V."/>
        </authorList>
    </citation>
    <scope>NUCLEOTIDE SEQUENCE</scope>
    <source>
        <strain evidence="9">CC3_PB</strain>
    </source>
</reference>
<dbReference type="EMBL" id="UWJD01000001">
    <property type="protein sequence ID" value="VCT84213.1"/>
    <property type="molecule type" value="Genomic_DNA"/>
</dbReference>
<dbReference type="OrthoDB" id="9774737at2"/>
<dbReference type="InterPro" id="IPR016064">
    <property type="entry name" value="NAD/diacylglycerol_kinase_sf"/>
</dbReference>
<dbReference type="EMBL" id="PDCJ01000001">
    <property type="protein sequence ID" value="PEG30797.1"/>
    <property type="molecule type" value="Genomic_DNA"/>
</dbReference>
<dbReference type="Proteomes" id="UP000431451">
    <property type="component" value="Unassembled WGS sequence"/>
</dbReference>
<dbReference type="Gene3D" id="3.40.50.10330">
    <property type="entry name" value="Probable inorganic polyphosphate/atp-NAD kinase, domain 1"/>
    <property type="match status" value="1"/>
</dbReference>
<reference evidence="10" key="4">
    <citation type="submission" date="2022-10" db="EMBL/GenBank/DDBJ databases">
        <authorList>
            <person name="Aires J."/>
            <person name="Mesa V."/>
        </authorList>
    </citation>
    <scope>NUCLEOTIDE SEQUENCE</scope>
    <source>
        <strain evidence="10">Clostridium neonatale JD116</strain>
    </source>
</reference>
<gene>
    <name evidence="8 12" type="primary">nadK</name>
    <name evidence="10" type="ORF">CNEO2_280028</name>
    <name evidence="9" type="ORF">CNEO_43688</name>
    <name evidence="12" type="ORF">CNEONATNEC25_01813</name>
    <name evidence="11" type="ORF">CQ394_03500</name>
</gene>
<keyword evidence="6 8" id="KW-0520">NAD</keyword>
<keyword evidence="2 8" id="KW-0547">Nucleotide-binding</keyword>
<evidence type="ECO:0000256" key="6">
    <source>
        <dbReference type="ARBA" id="ARBA00023027"/>
    </source>
</evidence>
<dbReference type="RefSeq" id="WP_058294964.1">
    <property type="nucleotide sequence ID" value="NZ_CAKJVD010000037.1"/>
</dbReference>
<comment type="subcellular location">
    <subcellularLocation>
        <location evidence="8">Cytoplasm</location>
    </subcellularLocation>
</comment>
<dbReference type="Proteomes" id="UP000789738">
    <property type="component" value="Unassembled WGS sequence"/>
</dbReference>
<sequence>MKNIGIAINPSKDKDSTILNMVVDKLREKFNLDNIHIFNCFDIDKQEISNIDLLVVLGGDGTLLGIARNLKEDFKGAILGINIGNLGFLSSVDISDIDKALTKLEEGSYRIVDRMLLSAHIMCDSKVEKFKALNDIVLARGTLSRMVKFKIYVDGNLYSTFKGDGLIIATPTGSTAYSFSAGGPFIYPDLELITITPICPHTKSMQTIVLKGDSIIEIYAENGEEKIFLTVDGQKAIEVNQKNSVKISKYEKKVKLLLFDDYDYFKVLRSKILNNSKECDGDEI</sequence>
<dbReference type="Pfam" id="PF20143">
    <property type="entry name" value="NAD_kinase_C"/>
    <property type="match status" value="1"/>
</dbReference>
<comment type="function">
    <text evidence="8">Involved in the regulation of the intracellular balance of NAD and NADP, and is a key enzyme in the biosynthesis of NADP. Catalyzes specifically the phosphorylation on 2'-hydroxyl of the adenosine moiety of NAD to yield NADP.</text>
</comment>
<dbReference type="GO" id="GO:0006741">
    <property type="term" value="P:NADP+ biosynthetic process"/>
    <property type="evidence" value="ECO:0007669"/>
    <property type="project" value="UniProtKB-UniRule"/>
</dbReference>
<keyword evidence="4 8" id="KW-0067">ATP-binding</keyword>
<dbReference type="InterPro" id="IPR017438">
    <property type="entry name" value="ATP-NAD_kinase_N"/>
</dbReference>
<proteinExistence type="inferred from homology"/>
<dbReference type="GO" id="GO:0005524">
    <property type="term" value="F:ATP binding"/>
    <property type="evidence" value="ECO:0007669"/>
    <property type="project" value="UniProtKB-KW"/>
</dbReference>
<dbReference type="GO" id="GO:0003951">
    <property type="term" value="F:NAD+ kinase activity"/>
    <property type="evidence" value="ECO:0007669"/>
    <property type="project" value="UniProtKB-UniRule"/>
</dbReference>
<feature type="active site" description="Proton acceptor" evidence="8">
    <location>
        <position position="60"/>
    </location>
</feature>
<feature type="binding site" evidence="8">
    <location>
        <position position="164"/>
    </location>
    <ligand>
        <name>NAD(+)</name>
        <dbReference type="ChEBI" id="CHEBI:57540"/>
    </ligand>
</feature>
<dbReference type="GO" id="GO:0046872">
    <property type="term" value="F:metal ion binding"/>
    <property type="evidence" value="ECO:0007669"/>
    <property type="project" value="UniProtKB-UniRule"/>
</dbReference>
<dbReference type="EMBL" id="CAMTCP010000210">
    <property type="protein sequence ID" value="CAI3587551.1"/>
    <property type="molecule type" value="Genomic_DNA"/>
</dbReference>